<dbReference type="OrthoDB" id="9780819at2"/>
<reference evidence="2 3" key="1">
    <citation type="submission" date="2019-02" db="EMBL/GenBank/DDBJ databases">
        <title>Deep-cultivation of Planctomycetes and their phenomic and genomic characterization uncovers novel biology.</title>
        <authorList>
            <person name="Wiegand S."/>
            <person name="Jogler M."/>
            <person name="Boedeker C."/>
            <person name="Pinto D."/>
            <person name="Vollmers J."/>
            <person name="Rivas-Marin E."/>
            <person name="Kohn T."/>
            <person name="Peeters S.H."/>
            <person name="Heuer A."/>
            <person name="Rast P."/>
            <person name="Oberbeckmann S."/>
            <person name="Bunk B."/>
            <person name="Jeske O."/>
            <person name="Meyerdierks A."/>
            <person name="Storesund J.E."/>
            <person name="Kallscheuer N."/>
            <person name="Luecker S."/>
            <person name="Lage O.M."/>
            <person name="Pohl T."/>
            <person name="Merkel B.J."/>
            <person name="Hornburger P."/>
            <person name="Mueller R.-W."/>
            <person name="Bruemmer F."/>
            <person name="Labrenz M."/>
            <person name="Spormann A.M."/>
            <person name="Op den Camp H."/>
            <person name="Overmann J."/>
            <person name="Amann R."/>
            <person name="Jetten M.S.M."/>
            <person name="Mascher T."/>
            <person name="Medema M.H."/>
            <person name="Devos D.P."/>
            <person name="Kaster A.-K."/>
            <person name="Ovreas L."/>
            <person name="Rohde M."/>
            <person name="Galperin M.Y."/>
            <person name="Jogler C."/>
        </authorList>
    </citation>
    <scope>NUCLEOTIDE SEQUENCE [LARGE SCALE GENOMIC DNA]</scope>
    <source>
        <strain evidence="2 3">HG66A1</strain>
    </source>
</reference>
<sequence>MSAAVSITLEELILMKAEARGFSLLPRQPVTSLLAGRHASRLRGRGLTFEELRHYHEGDDVRSIDWRATARLRSPHVRVFSEERERPVLFVVDQRLPMFFGSRRAMKSVVAAELAALGAWRSLEVGDRVGGLVFNESEVVEIRPHRSRTRVLRLFHEIVNMNQRLASEQRAEGSVTLNNALEKALHVAKHDCLVVLISDLDGADAETRRLSTLISARNDMLVAAVYDPLGATLSGAPGMLAADRGELWEIPSHAAFTDQFRQAFQERVDEWQKIFRNLKVPVMPVSTSLPAGPQVLSLLGHRARHS</sequence>
<dbReference type="InterPro" id="IPR002881">
    <property type="entry name" value="DUF58"/>
</dbReference>
<dbReference type="AlphaFoldDB" id="A0A517PW75"/>
<name>A0A517PW75_9PLAN</name>
<dbReference type="PANTHER" id="PTHR33608:SF12">
    <property type="entry name" value="DUF58 DOMAIN-CONTAINING PROTEIN"/>
    <property type="match status" value="1"/>
</dbReference>
<evidence type="ECO:0000313" key="2">
    <source>
        <dbReference type="EMBL" id="QDT23620.1"/>
    </source>
</evidence>
<proteinExistence type="predicted"/>
<protein>
    <recommendedName>
        <fullName evidence="1">DUF58 domain-containing protein</fullName>
    </recommendedName>
</protein>
<gene>
    <name evidence="2" type="ORF">HG66A1_54420</name>
</gene>
<keyword evidence="3" id="KW-1185">Reference proteome</keyword>
<dbReference type="PANTHER" id="PTHR33608">
    <property type="entry name" value="BLL2464 PROTEIN"/>
    <property type="match status" value="1"/>
</dbReference>
<evidence type="ECO:0000313" key="3">
    <source>
        <dbReference type="Proteomes" id="UP000320421"/>
    </source>
</evidence>
<accession>A0A517PW75</accession>
<dbReference type="EMBL" id="CP036266">
    <property type="protein sequence ID" value="QDT23620.1"/>
    <property type="molecule type" value="Genomic_DNA"/>
</dbReference>
<dbReference type="RefSeq" id="WP_145191308.1">
    <property type="nucleotide sequence ID" value="NZ_CP036266.1"/>
</dbReference>
<dbReference type="Proteomes" id="UP000320421">
    <property type="component" value="Chromosome"/>
</dbReference>
<evidence type="ECO:0000259" key="1">
    <source>
        <dbReference type="Pfam" id="PF01882"/>
    </source>
</evidence>
<organism evidence="2 3">
    <name type="scientific">Gimesia chilikensis</name>
    <dbReference type="NCBI Taxonomy" id="2605989"/>
    <lineage>
        <taxon>Bacteria</taxon>
        <taxon>Pseudomonadati</taxon>
        <taxon>Planctomycetota</taxon>
        <taxon>Planctomycetia</taxon>
        <taxon>Planctomycetales</taxon>
        <taxon>Planctomycetaceae</taxon>
        <taxon>Gimesia</taxon>
    </lineage>
</organism>
<feature type="domain" description="DUF58" evidence="1">
    <location>
        <begin position="51"/>
        <end position="269"/>
    </location>
</feature>
<dbReference type="Pfam" id="PF01882">
    <property type="entry name" value="DUF58"/>
    <property type="match status" value="1"/>
</dbReference>